<dbReference type="Pfam" id="PF00378">
    <property type="entry name" value="ECH_1"/>
    <property type="match status" value="2"/>
</dbReference>
<dbReference type="SUPFAM" id="SSF52096">
    <property type="entry name" value="ClpP/crotonase"/>
    <property type="match status" value="1"/>
</dbReference>
<dbReference type="GO" id="GO:0003824">
    <property type="term" value="F:catalytic activity"/>
    <property type="evidence" value="ECO:0007669"/>
    <property type="project" value="UniProtKB-ARBA"/>
</dbReference>
<protein>
    <submittedName>
        <fullName evidence="3">Enoyl-CoA hydratase</fullName>
    </submittedName>
</protein>
<dbReference type="PANTHER" id="PTHR43802">
    <property type="entry name" value="ENOYL-COA HYDRATASE"/>
    <property type="match status" value="1"/>
</dbReference>
<feature type="region of interest" description="Disordered" evidence="2">
    <location>
        <begin position="248"/>
        <end position="267"/>
    </location>
</feature>
<gene>
    <name evidence="3" type="ORF">SAMN05421850_11417</name>
</gene>
<evidence type="ECO:0000313" key="3">
    <source>
        <dbReference type="EMBL" id="SDJ33611.1"/>
    </source>
</evidence>
<dbReference type="STRING" id="490829.SAMN05421850_11417"/>
<evidence type="ECO:0000313" key="4">
    <source>
        <dbReference type="Proteomes" id="UP000199340"/>
    </source>
</evidence>
<sequence>MTVTMERLDRVLVVSIDRPAQRNAVDPDTARALYRAFLDFEADDGLDVAILTGTGGAFCAGFDLKTAADGRADEWLQGLDIPNDWSDPAGQPMPGPMGPSRLMLSKPVIAAIEGHAVAGGLELAAWCDMRVASSSAVFGVFCRRWGVPLIDGGTVRLPRILGQGRANDLILTGRPVGASEAQAMGLADRVTEPGKALENAIILARSLTRFPQACMRADHLSARMPGAELAEALRREWRSAAAFKSEGQAGAARFSQGRGRGGDFDEI</sequence>
<dbReference type="AlphaFoldDB" id="A0A1G8SWP6"/>
<dbReference type="Gene3D" id="3.90.226.10">
    <property type="entry name" value="2-enoyl-CoA Hydratase, Chain A, domain 1"/>
    <property type="match status" value="1"/>
</dbReference>
<keyword evidence="4" id="KW-1185">Reference proteome</keyword>
<dbReference type="CDD" id="cd06558">
    <property type="entry name" value="crotonase-like"/>
    <property type="match status" value="1"/>
</dbReference>
<dbReference type="PANTHER" id="PTHR43802:SF1">
    <property type="entry name" value="IP11341P-RELATED"/>
    <property type="match status" value="1"/>
</dbReference>
<organism evidence="3 4">
    <name type="scientific">Lutimaribacter saemankumensis</name>
    <dbReference type="NCBI Taxonomy" id="490829"/>
    <lineage>
        <taxon>Bacteria</taxon>
        <taxon>Pseudomonadati</taxon>
        <taxon>Pseudomonadota</taxon>
        <taxon>Alphaproteobacteria</taxon>
        <taxon>Rhodobacterales</taxon>
        <taxon>Roseobacteraceae</taxon>
        <taxon>Lutimaribacter</taxon>
    </lineage>
</organism>
<dbReference type="InterPro" id="IPR029045">
    <property type="entry name" value="ClpP/crotonase-like_dom_sf"/>
</dbReference>
<evidence type="ECO:0000256" key="1">
    <source>
        <dbReference type="ARBA" id="ARBA00005254"/>
    </source>
</evidence>
<dbReference type="Proteomes" id="UP000199340">
    <property type="component" value="Unassembled WGS sequence"/>
</dbReference>
<dbReference type="RefSeq" id="WP_090030484.1">
    <property type="nucleotide sequence ID" value="NZ_FNEB01000014.1"/>
</dbReference>
<dbReference type="OrthoDB" id="5730382at2"/>
<dbReference type="EMBL" id="FNEB01000014">
    <property type="protein sequence ID" value="SDJ33611.1"/>
    <property type="molecule type" value="Genomic_DNA"/>
</dbReference>
<comment type="similarity">
    <text evidence="1">Belongs to the enoyl-CoA hydratase/isomerase family.</text>
</comment>
<accession>A0A1G8SWP6</accession>
<dbReference type="InterPro" id="IPR001753">
    <property type="entry name" value="Enoyl-CoA_hydra/iso"/>
</dbReference>
<dbReference type="NCBIfam" id="NF006108">
    <property type="entry name" value="PRK08259.1"/>
    <property type="match status" value="1"/>
</dbReference>
<evidence type="ECO:0000256" key="2">
    <source>
        <dbReference type="SAM" id="MobiDB-lite"/>
    </source>
</evidence>
<name>A0A1G8SWP6_9RHOB</name>
<proteinExistence type="inferred from homology"/>
<reference evidence="3 4" key="1">
    <citation type="submission" date="2016-10" db="EMBL/GenBank/DDBJ databases">
        <authorList>
            <person name="de Groot N.N."/>
        </authorList>
    </citation>
    <scope>NUCLEOTIDE SEQUENCE [LARGE SCALE GENOMIC DNA]</scope>
    <source>
        <strain evidence="3 4">DSM 28010</strain>
    </source>
</reference>
<dbReference type="Gene3D" id="1.10.287.2460">
    <property type="match status" value="1"/>
</dbReference>